<feature type="compositionally biased region" description="Low complexity" evidence="1">
    <location>
        <begin position="29"/>
        <end position="38"/>
    </location>
</feature>
<evidence type="ECO:0000313" key="2">
    <source>
        <dbReference type="EMBL" id="KAL0394608.1"/>
    </source>
</evidence>
<gene>
    <name evidence="2" type="ORF">Slati_4427000</name>
</gene>
<feature type="compositionally biased region" description="Basic and acidic residues" evidence="1">
    <location>
        <begin position="39"/>
        <end position="49"/>
    </location>
</feature>
<comment type="caution">
    <text evidence="2">The sequence shown here is derived from an EMBL/GenBank/DDBJ whole genome shotgun (WGS) entry which is preliminary data.</text>
</comment>
<dbReference type="AlphaFoldDB" id="A0AAW2SRZ3"/>
<sequence length="60" mass="5991">MAGVSSGNGAGAGRTVDSDSLLASERRQQQALAGVVAAARDDGGRRERVSAVGSAHKNPN</sequence>
<protein>
    <submittedName>
        <fullName evidence="2">Uncharacterized protein</fullName>
    </submittedName>
</protein>
<evidence type="ECO:0000256" key="1">
    <source>
        <dbReference type="SAM" id="MobiDB-lite"/>
    </source>
</evidence>
<reference evidence="2" key="2">
    <citation type="journal article" date="2024" name="Plant">
        <title>Genomic evolution and insights into agronomic trait innovations of Sesamum species.</title>
        <authorList>
            <person name="Miao H."/>
            <person name="Wang L."/>
            <person name="Qu L."/>
            <person name="Liu H."/>
            <person name="Sun Y."/>
            <person name="Le M."/>
            <person name="Wang Q."/>
            <person name="Wei S."/>
            <person name="Zheng Y."/>
            <person name="Lin W."/>
            <person name="Duan Y."/>
            <person name="Cao H."/>
            <person name="Xiong S."/>
            <person name="Wang X."/>
            <person name="Wei L."/>
            <person name="Li C."/>
            <person name="Ma Q."/>
            <person name="Ju M."/>
            <person name="Zhao R."/>
            <person name="Li G."/>
            <person name="Mu C."/>
            <person name="Tian Q."/>
            <person name="Mei H."/>
            <person name="Zhang T."/>
            <person name="Gao T."/>
            <person name="Zhang H."/>
        </authorList>
    </citation>
    <scope>NUCLEOTIDE SEQUENCE</scope>
    <source>
        <strain evidence="2">KEN1</strain>
    </source>
</reference>
<name>A0AAW2SRZ3_9LAMI</name>
<organism evidence="2">
    <name type="scientific">Sesamum latifolium</name>
    <dbReference type="NCBI Taxonomy" id="2727402"/>
    <lineage>
        <taxon>Eukaryota</taxon>
        <taxon>Viridiplantae</taxon>
        <taxon>Streptophyta</taxon>
        <taxon>Embryophyta</taxon>
        <taxon>Tracheophyta</taxon>
        <taxon>Spermatophyta</taxon>
        <taxon>Magnoliopsida</taxon>
        <taxon>eudicotyledons</taxon>
        <taxon>Gunneridae</taxon>
        <taxon>Pentapetalae</taxon>
        <taxon>asterids</taxon>
        <taxon>lamiids</taxon>
        <taxon>Lamiales</taxon>
        <taxon>Pedaliaceae</taxon>
        <taxon>Sesamum</taxon>
    </lineage>
</organism>
<feature type="region of interest" description="Disordered" evidence="1">
    <location>
        <begin position="1"/>
        <end position="60"/>
    </location>
</feature>
<reference evidence="2" key="1">
    <citation type="submission" date="2020-06" db="EMBL/GenBank/DDBJ databases">
        <authorList>
            <person name="Li T."/>
            <person name="Hu X."/>
            <person name="Zhang T."/>
            <person name="Song X."/>
            <person name="Zhang H."/>
            <person name="Dai N."/>
            <person name="Sheng W."/>
            <person name="Hou X."/>
            <person name="Wei L."/>
        </authorList>
    </citation>
    <scope>NUCLEOTIDE SEQUENCE</scope>
    <source>
        <strain evidence="2">KEN1</strain>
        <tissue evidence="2">Leaf</tissue>
    </source>
</reference>
<accession>A0AAW2SRZ3</accession>
<dbReference type="EMBL" id="JACGWN010000016">
    <property type="protein sequence ID" value="KAL0394608.1"/>
    <property type="molecule type" value="Genomic_DNA"/>
</dbReference>
<proteinExistence type="predicted"/>
<feature type="compositionally biased region" description="Gly residues" evidence="1">
    <location>
        <begin position="1"/>
        <end position="12"/>
    </location>
</feature>